<dbReference type="GO" id="GO:0005743">
    <property type="term" value="C:mitochondrial inner membrane"/>
    <property type="evidence" value="ECO:0007669"/>
    <property type="project" value="UniProtKB-SubCell"/>
</dbReference>
<feature type="compositionally biased region" description="Gly residues" evidence="11">
    <location>
        <begin position="29"/>
        <end position="39"/>
    </location>
</feature>
<comment type="similarity">
    <text evidence="3">Belongs to the AAA ATPase family.</text>
</comment>
<evidence type="ECO:0000256" key="6">
    <source>
        <dbReference type="ARBA" id="ARBA00022840"/>
    </source>
</evidence>
<dbReference type="AlphaFoldDB" id="A0AAY5KY20"/>
<evidence type="ECO:0000313" key="15">
    <source>
        <dbReference type="Proteomes" id="UP000265140"/>
    </source>
</evidence>
<comment type="subcellular location">
    <subcellularLocation>
        <location evidence="1">Mitochondrion inner membrane</location>
    </subcellularLocation>
    <subcellularLocation>
        <location evidence="2">Mitochondrion matrix</location>
    </subcellularLocation>
</comment>
<dbReference type="GO" id="GO:0008270">
    <property type="term" value="F:zinc ion binding"/>
    <property type="evidence" value="ECO:0007669"/>
    <property type="project" value="TreeGrafter"/>
</dbReference>
<feature type="compositionally biased region" description="Pro residues" evidence="11">
    <location>
        <begin position="13"/>
        <end position="28"/>
    </location>
</feature>
<keyword evidence="7 10" id="KW-0175">Coiled coil</keyword>
<organism evidence="14 15">
    <name type="scientific">Esox lucius</name>
    <name type="common">Northern pike</name>
    <dbReference type="NCBI Taxonomy" id="8010"/>
    <lineage>
        <taxon>Eukaryota</taxon>
        <taxon>Metazoa</taxon>
        <taxon>Chordata</taxon>
        <taxon>Craniata</taxon>
        <taxon>Vertebrata</taxon>
        <taxon>Euteleostomi</taxon>
        <taxon>Actinopterygii</taxon>
        <taxon>Neopterygii</taxon>
        <taxon>Teleostei</taxon>
        <taxon>Protacanthopterygii</taxon>
        <taxon>Esociformes</taxon>
        <taxon>Esocidae</taxon>
        <taxon>Esox</taxon>
    </lineage>
</organism>
<dbReference type="PANTHER" id="PTHR23075">
    <property type="entry name" value="PUTATIVE ATP-ASE"/>
    <property type="match status" value="1"/>
</dbReference>
<dbReference type="Pfam" id="PF00004">
    <property type="entry name" value="AAA"/>
    <property type="match status" value="1"/>
</dbReference>
<feature type="region of interest" description="Disordered" evidence="11">
    <location>
        <begin position="1"/>
        <end position="68"/>
    </location>
</feature>
<gene>
    <name evidence="14" type="primary">ATAD3A</name>
</gene>
<name>A0AAY5KY20_ESOLU</name>
<dbReference type="Gene3D" id="3.40.50.300">
    <property type="entry name" value="P-loop containing nucleotide triphosphate hydrolases"/>
    <property type="match status" value="1"/>
</dbReference>
<dbReference type="GO" id="GO:0007005">
    <property type="term" value="P:mitochondrion organization"/>
    <property type="evidence" value="ECO:0007669"/>
    <property type="project" value="TreeGrafter"/>
</dbReference>
<dbReference type="GO" id="GO:0016887">
    <property type="term" value="F:ATP hydrolysis activity"/>
    <property type="evidence" value="ECO:0007669"/>
    <property type="project" value="InterPro"/>
</dbReference>
<dbReference type="GO" id="GO:0005524">
    <property type="term" value="F:ATP binding"/>
    <property type="evidence" value="ECO:0007669"/>
    <property type="project" value="UniProtKB-KW"/>
</dbReference>
<keyword evidence="5" id="KW-0999">Mitochondrion inner membrane</keyword>
<evidence type="ECO:0000256" key="10">
    <source>
        <dbReference type="SAM" id="Coils"/>
    </source>
</evidence>
<dbReference type="SUPFAM" id="SSF52540">
    <property type="entry name" value="P-loop containing nucleoside triphosphate hydrolases"/>
    <property type="match status" value="1"/>
</dbReference>
<evidence type="ECO:0000256" key="1">
    <source>
        <dbReference type="ARBA" id="ARBA00004273"/>
    </source>
</evidence>
<evidence type="ECO:0000256" key="2">
    <source>
        <dbReference type="ARBA" id="ARBA00004305"/>
    </source>
</evidence>
<reference evidence="14" key="3">
    <citation type="submission" date="2025-09" db="UniProtKB">
        <authorList>
            <consortium name="Ensembl"/>
        </authorList>
    </citation>
    <scope>IDENTIFICATION</scope>
</reference>
<keyword evidence="15" id="KW-1185">Reference proteome</keyword>
<evidence type="ECO:0000256" key="11">
    <source>
        <dbReference type="SAM" id="MobiDB-lite"/>
    </source>
</evidence>
<evidence type="ECO:0000256" key="8">
    <source>
        <dbReference type="ARBA" id="ARBA00023128"/>
    </source>
</evidence>
<feature type="domain" description="ATPase AAA-type core" evidence="12">
    <location>
        <begin position="334"/>
        <end position="450"/>
    </location>
</feature>
<dbReference type="PANTHER" id="PTHR23075:SF0">
    <property type="entry name" value="ATPASE FAMILY AAA DOMAIN-CONTAINING PROTEIN 3"/>
    <property type="match status" value="1"/>
</dbReference>
<evidence type="ECO:0000256" key="5">
    <source>
        <dbReference type="ARBA" id="ARBA00022792"/>
    </source>
</evidence>
<evidence type="ECO:0000256" key="9">
    <source>
        <dbReference type="ARBA" id="ARBA00023136"/>
    </source>
</evidence>
<protein>
    <recommendedName>
        <fullName evidence="16">AAA+ ATPase domain-containing protein</fullName>
    </recommendedName>
</protein>
<evidence type="ECO:0000256" key="4">
    <source>
        <dbReference type="ARBA" id="ARBA00022741"/>
    </source>
</evidence>
<dbReference type="Pfam" id="PF12037">
    <property type="entry name" value="ATAD3_N"/>
    <property type="match status" value="1"/>
</dbReference>
<reference evidence="14 15" key="1">
    <citation type="submission" date="2020-02" db="EMBL/GenBank/DDBJ databases">
        <title>Esox lucius (northern pike) genome, fEsoLuc1, primary haplotype.</title>
        <authorList>
            <person name="Myers G."/>
            <person name="Karagic N."/>
            <person name="Meyer A."/>
            <person name="Pippel M."/>
            <person name="Reichard M."/>
            <person name="Winkler S."/>
            <person name="Tracey A."/>
            <person name="Sims Y."/>
            <person name="Howe K."/>
            <person name="Rhie A."/>
            <person name="Formenti G."/>
            <person name="Durbin R."/>
            <person name="Fedrigo O."/>
            <person name="Jarvis E.D."/>
        </authorList>
    </citation>
    <scope>NUCLEOTIDE SEQUENCE [LARGE SCALE GENOMIC DNA]</scope>
</reference>
<sequence>MSWLFGLNKGQPEAPPDFPVPPTPPPPTGGSGGGSGGGGDKPKDKWSNFDPTGLERAAKAAKELDSSRHAKDALDLARMQEQSVQLEYQSKIKEYEAAVEQLKGDQLRIQGEERRKTVSEETKQHQSRAQFQDRLARQRYEDQLKQQQTLNEENLRKQEESVLKQEAMRKATIEHEMQLRHKNELLRVEAESKARARVERENADIIREQIRLKAAEHRQTVLETIRTAGAVFGEGFRAFVSDWDKVTATVAGLTLLAVGVYSARNATAVAGRYIEARLGKPSLVRETSRITVLEALKHPVKVMWFCCPNLEERVRDIAIATRNTRKNNGLYRNILMYGPPGTGKTLFAKKLAVHSGMDYAIMTGGDVAPMGREGVTAMHKVFDWANTSRRGFVSFYLQEKISEELRATLNAFLYRTGEQSNKFMMVLASNQPEQFDWAINDRIDEIVNFALPGPDERERLVRLYFDRYVLEPATGGRQRMKLAQFDYGQKCSDIAKRAVGMSGREISKLGVAWQAAAYSSEDGVLTEAMIDSRVDDAVRQHLQKMDWLHGDIEEAPAKNEWGLRGTPPASPHCL</sequence>
<feature type="compositionally biased region" description="Basic and acidic residues" evidence="11">
    <location>
        <begin position="110"/>
        <end position="124"/>
    </location>
</feature>
<dbReference type="GeneTree" id="ENSGT00730000111059"/>
<dbReference type="InterPro" id="IPR003959">
    <property type="entry name" value="ATPase_AAA_core"/>
</dbReference>
<keyword evidence="9" id="KW-0472">Membrane</keyword>
<evidence type="ECO:0000313" key="14">
    <source>
        <dbReference type="Ensembl" id="ENSELUP00000093759.1"/>
    </source>
</evidence>
<keyword evidence="4" id="KW-0547">Nucleotide-binding</keyword>
<feature type="coiled-coil region" evidence="10">
    <location>
        <begin position="188"/>
        <end position="218"/>
    </location>
</feature>
<accession>A0AAY5KY20</accession>
<reference evidence="14" key="2">
    <citation type="submission" date="2025-08" db="UniProtKB">
        <authorList>
            <consortium name="Ensembl"/>
        </authorList>
    </citation>
    <scope>IDENTIFICATION</scope>
</reference>
<keyword evidence="8" id="KW-0496">Mitochondrion</keyword>
<evidence type="ECO:0000256" key="3">
    <source>
        <dbReference type="ARBA" id="ARBA00006914"/>
    </source>
</evidence>
<evidence type="ECO:0000256" key="7">
    <source>
        <dbReference type="ARBA" id="ARBA00023054"/>
    </source>
</evidence>
<evidence type="ECO:0000259" key="12">
    <source>
        <dbReference type="Pfam" id="PF00004"/>
    </source>
</evidence>
<dbReference type="InterPro" id="IPR027417">
    <property type="entry name" value="P-loop_NTPase"/>
</dbReference>
<feature type="region of interest" description="Disordered" evidence="11">
    <location>
        <begin position="110"/>
        <end position="132"/>
    </location>
</feature>
<proteinExistence type="inferred from homology"/>
<keyword evidence="6" id="KW-0067">ATP-binding</keyword>
<feature type="compositionally biased region" description="Basic and acidic residues" evidence="11">
    <location>
        <begin position="56"/>
        <end position="68"/>
    </location>
</feature>
<dbReference type="CDD" id="cd19512">
    <property type="entry name" value="RecA-like_ATAD3-like"/>
    <property type="match status" value="1"/>
</dbReference>
<feature type="domain" description="ATPase family AAA" evidence="13">
    <location>
        <begin position="39"/>
        <end position="285"/>
    </location>
</feature>
<dbReference type="Ensembl" id="ENSELUT00000093269.1">
    <property type="protein sequence ID" value="ENSELUP00000093759.1"/>
    <property type="gene ID" value="ENSELUG00000013432.3"/>
</dbReference>
<dbReference type="InterPro" id="IPR021911">
    <property type="entry name" value="ATAD3_N"/>
</dbReference>
<evidence type="ECO:0000259" key="13">
    <source>
        <dbReference type="Pfam" id="PF12037"/>
    </source>
</evidence>
<evidence type="ECO:0008006" key="16">
    <source>
        <dbReference type="Google" id="ProtNLM"/>
    </source>
</evidence>
<dbReference type="GO" id="GO:0005759">
    <property type="term" value="C:mitochondrial matrix"/>
    <property type="evidence" value="ECO:0007669"/>
    <property type="project" value="UniProtKB-SubCell"/>
</dbReference>
<dbReference type="Proteomes" id="UP000265140">
    <property type="component" value="Chromosome 17"/>
</dbReference>